<gene>
    <name evidence="7 8" type="primary">aroK</name>
    <name evidence="8" type="ORF">L21SP5_02594</name>
</gene>
<dbReference type="OrthoDB" id="9800332at2"/>
<keyword evidence="3 7" id="KW-0547">Nucleotide-binding</keyword>
<dbReference type="Pfam" id="PF01202">
    <property type="entry name" value="SKI"/>
    <property type="match status" value="1"/>
</dbReference>
<dbReference type="InterPro" id="IPR031322">
    <property type="entry name" value="Shikimate/glucono_kinase"/>
</dbReference>
<keyword evidence="5 7" id="KW-0067">ATP-binding</keyword>
<proteinExistence type="inferred from homology"/>
<feature type="binding site" evidence="7">
    <location>
        <position position="117"/>
    </location>
    <ligand>
        <name>ATP</name>
        <dbReference type="ChEBI" id="CHEBI:30616"/>
    </ligand>
</feature>
<dbReference type="Gene3D" id="3.40.50.300">
    <property type="entry name" value="P-loop containing nucleotide triphosphate hydrolases"/>
    <property type="match status" value="1"/>
</dbReference>
<dbReference type="GO" id="GO:0009073">
    <property type="term" value="P:aromatic amino acid family biosynthetic process"/>
    <property type="evidence" value="ECO:0007669"/>
    <property type="project" value="UniProtKB-KW"/>
</dbReference>
<feature type="binding site" evidence="7">
    <location>
        <position position="139"/>
    </location>
    <ligand>
        <name>substrate</name>
    </ligand>
</feature>
<dbReference type="GO" id="GO:0000287">
    <property type="term" value="F:magnesium ion binding"/>
    <property type="evidence" value="ECO:0007669"/>
    <property type="project" value="UniProtKB-UniRule"/>
</dbReference>
<comment type="similarity">
    <text evidence="7">Belongs to the shikimate kinase family.</text>
</comment>
<dbReference type="GO" id="GO:0005829">
    <property type="term" value="C:cytosol"/>
    <property type="evidence" value="ECO:0007669"/>
    <property type="project" value="TreeGrafter"/>
</dbReference>
<feature type="binding site" evidence="7">
    <location>
        <position position="32"/>
    </location>
    <ligand>
        <name>substrate</name>
    </ligand>
</feature>
<dbReference type="InterPro" id="IPR000623">
    <property type="entry name" value="Shikimate_kinase/TSH1"/>
</dbReference>
<name>A0A0S2I1H9_9BACT</name>
<comment type="function">
    <text evidence="7">Catalyzes the specific phosphorylation of the 3-hydroxyl group of shikimic acid using ATP as a cosubstrate.</text>
</comment>
<feature type="binding site" evidence="7">
    <location>
        <begin position="10"/>
        <end position="15"/>
    </location>
    <ligand>
        <name>ATP</name>
        <dbReference type="ChEBI" id="CHEBI:30616"/>
    </ligand>
</feature>
<accession>A0A0S2I1H9</accession>
<keyword evidence="9" id="KW-1185">Reference proteome</keyword>
<evidence type="ECO:0000313" key="8">
    <source>
        <dbReference type="EMBL" id="ALO16217.1"/>
    </source>
</evidence>
<feature type="binding site" evidence="7">
    <location>
        <position position="56"/>
    </location>
    <ligand>
        <name>substrate</name>
    </ligand>
</feature>
<keyword evidence="7" id="KW-0963">Cytoplasm</keyword>
<dbReference type="GO" id="GO:0008652">
    <property type="term" value="P:amino acid biosynthetic process"/>
    <property type="evidence" value="ECO:0007669"/>
    <property type="project" value="UniProtKB-KW"/>
</dbReference>
<keyword evidence="7" id="KW-0460">Magnesium</keyword>
<dbReference type="CDD" id="cd00464">
    <property type="entry name" value="SK"/>
    <property type="match status" value="1"/>
</dbReference>
<dbReference type="EC" id="2.7.1.71" evidence="7"/>
<dbReference type="STRING" id="1307839.L21SP5_02594"/>
<dbReference type="UniPathway" id="UPA00053">
    <property type="reaction ID" value="UER00088"/>
</dbReference>
<feature type="binding site" evidence="7">
    <location>
        <position position="78"/>
    </location>
    <ligand>
        <name>substrate</name>
    </ligand>
</feature>
<dbReference type="EMBL" id="CP013118">
    <property type="protein sequence ID" value="ALO16217.1"/>
    <property type="molecule type" value="Genomic_DNA"/>
</dbReference>
<dbReference type="PANTHER" id="PTHR21087">
    <property type="entry name" value="SHIKIMATE KINASE"/>
    <property type="match status" value="1"/>
</dbReference>
<keyword evidence="6 7" id="KW-0057">Aromatic amino acid biosynthesis</keyword>
<evidence type="ECO:0000256" key="7">
    <source>
        <dbReference type="HAMAP-Rule" id="MF_00109"/>
    </source>
</evidence>
<protein>
    <recommendedName>
        <fullName evidence="7">Shikimate kinase</fullName>
        <shortName evidence="7">SK</shortName>
        <ecNumber evidence="7">2.7.1.71</ecNumber>
    </recommendedName>
</protein>
<comment type="caution">
    <text evidence="7">Lacks conserved residue(s) required for the propagation of feature annotation.</text>
</comment>
<comment type="subcellular location">
    <subcellularLocation>
        <location evidence="7">Cytoplasm</location>
    </subcellularLocation>
</comment>
<keyword evidence="2 7" id="KW-0808">Transferase</keyword>
<dbReference type="RefSeq" id="WP_057953609.1">
    <property type="nucleotide sequence ID" value="NZ_CP013118.1"/>
</dbReference>
<dbReference type="KEGG" id="blq:L21SP5_02594"/>
<keyword evidence="7" id="KW-0479">Metal-binding</keyword>
<keyword evidence="1 7" id="KW-0028">Amino-acid biosynthesis</keyword>
<evidence type="ECO:0000256" key="4">
    <source>
        <dbReference type="ARBA" id="ARBA00022777"/>
    </source>
</evidence>
<dbReference type="SUPFAM" id="SSF52540">
    <property type="entry name" value="P-loop containing nucleoside triphosphate hydrolases"/>
    <property type="match status" value="1"/>
</dbReference>
<dbReference type="Proteomes" id="UP000064893">
    <property type="component" value="Chromosome"/>
</dbReference>
<comment type="subunit">
    <text evidence="7">Monomer.</text>
</comment>
<evidence type="ECO:0000256" key="1">
    <source>
        <dbReference type="ARBA" id="ARBA00022605"/>
    </source>
</evidence>
<evidence type="ECO:0000256" key="6">
    <source>
        <dbReference type="ARBA" id="ARBA00023141"/>
    </source>
</evidence>
<comment type="cofactor">
    <cofactor evidence="7">
        <name>Mg(2+)</name>
        <dbReference type="ChEBI" id="CHEBI:18420"/>
    </cofactor>
    <text evidence="7">Binds 1 Mg(2+) ion per subunit.</text>
</comment>
<feature type="binding site" evidence="7">
    <location>
        <position position="14"/>
    </location>
    <ligand>
        <name>Mg(2+)</name>
        <dbReference type="ChEBI" id="CHEBI:18420"/>
    </ligand>
</feature>
<keyword evidence="4 7" id="KW-0418">Kinase</keyword>
<dbReference type="GO" id="GO:0009423">
    <property type="term" value="P:chorismate biosynthetic process"/>
    <property type="evidence" value="ECO:0007669"/>
    <property type="project" value="UniProtKB-UniRule"/>
</dbReference>
<evidence type="ECO:0000256" key="2">
    <source>
        <dbReference type="ARBA" id="ARBA00022679"/>
    </source>
</evidence>
<organism evidence="8 9">
    <name type="scientific">Salinivirga cyanobacteriivorans</name>
    <dbReference type="NCBI Taxonomy" id="1307839"/>
    <lineage>
        <taxon>Bacteria</taxon>
        <taxon>Pseudomonadati</taxon>
        <taxon>Bacteroidota</taxon>
        <taxon>Bacteroidia</taxon>
        <taxon>Bacteroidales</taxon>
        <taxon>Salinivirgaceae</taxon>
        <taxon>Salinivirga</taxon>
    </lineage>
</organism>
<comment type="catalytic activity">
    <reaction evidence="7">
        <text>shikimate + ATP = 3-phosphoshikimate + ADP + H(+)</text>
        <dbReference type="Rhea" id="RHEA:13121"/>
        <dbReference type="ChEBI" id="CHEBI:15378"/>
        <dbReference type="ChEBI" id="CHEBI:30616"/>
        <dbReference type="ChEBI" id="CHEBI:36208"/>
        <dbReference type="ChEBI" id="CHEBI:145989"/>
        <dbReference type="ChEBI" id="CHEBI:456216"/>
        <dbReference type="EC" id="2.7.1.71"/>
    </reaction>
</comment>
<dbReference type="PANTHER" id="PTHR21087:SF16">
    <property type="entry name" value="SHIKIMATE KINASE 1, CHLOROPLASTIC"/>
    <property type="match status" value="1"/>
</dbReference>
<dbReference type="GO" id="GO:0005524">
    <property type="term" value="F:ATP binding"/>
    <property type="evidence" value="ECO:0007669"/>
    <property type="project" value="UniProtKB-UniRule"/>
</dbReference>
<sequence length="170" mass="20030">MRVYLVGFMSAGKTTLGFQLARHLRMRFMDLDQCISETEGDSVQDIFEKYGETYFRKKEQQALHNTFTVQQTVIATGGGTPVHFDNMEQMIKHGLTFYLQLPRESIIKRLEKSARERPLIKNKSQEELNRFIEELFEQRKAFYEKAHFEVDASNKNALHYITRILSGYMY</sequence>
<dbReference type="HAMAP" id="MF_00109">
    <property type="entry name" value="Shikimate_kinase"/>
    <property type="match status" value="1"/>
</dbReference>
<dbReference type="InterPro" id="IPR027417">
    <property type="entry name" value="P-loop_NTPase"/>
</dbReference>
<comment type="pathway">
    <text evidence="7">Metabolic intermediate biosynthesis; chorismate biosynthesis; chorismate from D-erythrose 4-phosphate and phosphoenolpyruvate: step 5/7.</text>
</comment>
<evidence type="ECO:0000256" key="3">
    <source>
        <dbReference type="ARBA" id="ARBA00022741"/>
    </source>
</evidence>
<dbReference type="PRINTS" id="PR01100">
    <property type="entry name" value="SHIKIMTKNASE"/>
</dbReference>
<dbReference type="AlphaFoldDB" id="A0A0S2I1H9"/>
<reference evidence="8 9" key="1">
    <citation type="submission" date="2015-11" db="EMBL/GenBank/DDBJ databases">
        <title>Description and complete genome sequence of a novel strain predominating in hypersaline microbial mats and representing a new family of the Bacteriodetes phylum.</title>
        <authorList>
            <person name="Spring S."/>
            <person name="Bunk B."/>
            <person name="Sproer C."/>
            <person name="Klenk H.-P."/>
        </authorList>
    </citation>
    <scope>NUCLEOTIDE SEQUENCE [LARGE SCALE GENOMIC DNA]</scope>
    <source>
        <strain evidence="8 9">L21-Spi-D4</strain>
    </source>
</reference>
<evidence type="ECO:0000256" key="5">
    <source>
        <dbReference type="ARBA" id="ARBA00022840"/>
    </source>
</evidence>
<evidence type="ECO:0000313" key="9">
    <source>
        <dbReference type="Proteomes" id="UP000064893"/>
    </source>
</evidence>
<dbReference type="GO" id="GO:0004765">
    <property type="term" value="F:shikimate kinase activity"/>
    <property type="evidence" value="ECO:0007669"/>
    <property type="project" value="UniProtKB-UniRule"/>
</dbReference>